<feature type="compositionally biased region" description="Basic residues" evidence="11">
    <location>
        <begin position="1219"/>
        <end position="1228"/>
    </location>
</feature>
<comment type="caution">
    <text evidence="13">The sequence shown here is derived from an EMBL/GenBank/DDBJ whole genome shotgun (WGS) entry which is preliminary data.</text>
</comment>
<dbReference type="PANTHER" id="PTHR32219:SF3">
    <property type="entry name" value="CALPONIN-LIKE DOMAIN PROTEIN"/>
    <property type="match status" value="1"/>
</dbReference>
<evidence type="ECO:0000313" key="14">
    <source>
        <dbReference type="Proteomes" id="UP000823749"/>
    </source>
</evidence>
<reference evidence="13" key="1">
    <citation type="submission" date="2020-08" db="EMBL/GenBank/DDBJ databases">
        <title>Plant Genome Project.</title>
        <authorList>
            <person name="Zhang R.-G."/>
        </authorList>
    </citation>
    <scope>NUCLEOTIDE SEQUENCE</scope>
    <source>
        <strain evidence="13">WSP0</strain>
        <tissue evidence="13">Leaf</tissue>
    </source>
</reference>
<comment type="similarity">
    <text evidence="9">Belongs to the plant Proton pump-interactor protein family.</text>
</comment>
<evidence type="ECO:0000256" key="2">
    <source>
        <dbReference type="ARBA" id="ARBA00004389"/>
    </source>
</evidence>
<feature type="compositionally biased region" description="Polar residues" evidence="11">
    <location>
        <begin position="1261"/>
        <end position="1282"/>
    </location>
</feature>
<feature type="compositionally biased region" description="Basic and acidic residues" evidence="11">
    <location>
        <begin position="1133"/>
        <end position="1218"/>
    </location>
</feature>
<feature type="compositionally biased region" description="Polar residues" evidence="11">
    <location>
        <begin position="1234"/>
        <end position="1249"/>
    </location>
</feature>
<feature type="region of interest" description="Disordered" evidence="11">
    <location>
        <begin position="16"/>
        <end position="37"/>
    </location>
</feature>
<sequence>MTAETPQVHCQLSEVAMEEENSGLSSHQDHLPNVGGDCNGINNNNNNCNKKNVGGKDDPDGSYVFVSPSESANGDLIDRDLEADGVNKSDVVSESIDVEGQVGKLKHDNGEVAPAESNCIGAESNCIGEGTDVVPPVGKQQPTVAGVDVVGQQVQFPIDIVESVCEEGLINGDARLDKEIEPDSACDLEQNQEFPAEVDRSGTLLLNDGKIESKEQINLSSGAESGAVVECQVLVSEEDKPVKQIAIENSEQAQAMFSEPSECDSSLLNEGKLNSEDHAIVELPAELQGSQESQVMVSEAAKCELAGVEIQLDEEKFNLNSTAELGEESQMLVSELGDLNNGEEKPEKQSTPTTADFRESEDAQIVDSEPSECKSSSNDETILKSESAYIELYTQVEGSDESQVIVSEAAECKSLDVDITEVIAEVESAELESHHLDNRDVRLDEEEKADLTLDVKENQVSQLLVHDCLNSGSEEVNEIAKLANETVPSEAEVADEHVLHLSNGSCPSPHAYGGMMRDQVCNELIDGCQNTTEFNGSANIESLPDPADCQRSEFETGNLCCPAEEAKVEIEFKHDTVEGEISTSFNKVSSGTESVLSANPEGNISTSRGAEVNSESEVSNGVIDCASIQPIAVNSLDSEYHAIDELQNGYGADMKSESHIETCPPVSIQDMPSSDRDVSQSEVVDSSVVNSGSEPSYVREAWGVQENGDQVNGGDGDNFDVLKCQKVDASDGNIADALKEKSSDALNEQSAGVEGVKRPFNFLIKVPRFDDENLREQIRHAHLQVNEKTHQRDAIRDDIHMITGSRQQLRDGCEAARSEERGARGLLNLKRKEIDSVQYVINRVKNAISVEDMNVRINNMEHMIQHETLPLKEEKHLIRQINQLKHLRDQLSSNMGSQDEVQQALDQRDQNEEKLKILKKELDCLKVKVSKTQATAVAADKKWNEESKKLNELHVQFRAADRIRQEAYMHLQNLKGQLYDKNAQFRKYKNDSTAAYEYASNQDKEGLHRLCVNQVEKIMDLWNKDDEFRKEYLRCNARSTLRRFRTSDGRALGPDEEPIALPNFVDDRSLPTPCNETSELPISTLEQEKQGSTMAGEGTYSESTVKVVEQIDQTANAKKPGKPTLRTGVETVSGRDKAEEMSEVEPKKSKEEQELARKEEELRKEAAAAKLKEQQRQEEKAKAKEALERKRRNAEKAQIKAELRAQKEADQKEKEREKKAKKKERKKAAASEGSDGNNEGETVLTSESPFFTAKDAETEESPVTTTKRPQKASQFTKQSKTKSIPPPLRNRGKRRMQQWIWIIFTAVVVLALFLLGNIGFYSNLGHNLRMRNYGF</sequence>
<evidence type="ECO:0000256" key="6">
    <source>
        <dbReference type="ARBA" id="ARBA00022989"/>
    </source>
</evidence>
<evidence type="ECO:0000256" key="12">
    <source>
        <dbReference type="SAM" id="Phobius"/>
    </source>
</evidence>
<feature type="compositionally biased region" description="Low complexity" evidence="11">
    <location>
        <begin position="680"/>
        <end position="693"/>
    </location>
</feature>
<gene>
    <name evidence="13" type="ORF">RHGRI_022229</name>
</gene>
<keyword evidence="6 12" id="KW-1133">Transmembrane helix</keyword>
<dbReference type="Proteomes" id="UP000823749">
    <property type="component" value="Chromosome 7"/>
</dbReference>
<name>A0AAV6JRD0_9ERIC</name>
<feature type="region of interest" description="Disordered" evidence="11">
    <location>
        <begin position="339"/>
        <end position="380"/>
    </location>
</feature>
<keyword evidence="7 10" id="KW-0175">Coiled coil</keyword>
<dbReference type="GO" id="GO:0005789">
    <property type="term" value="C:endoplasmic reticulum membrane"/>
    <property type="evidence" value="ECO:0007669"/>
    <property type="project" value="UniProtKB-SubCell"/>
</dbReference>
<evidence type="ECO:0000256" key="1">
    <source>
        <dbReference type="ARBA" id="ARBA00004162"/>
    </source>
</evidence>
<evidence type="ECO:0000313" key="13">
    <source>
        <dbReference type="EMBL" id="KAG5542638.1"/>
    </source>
</evidence>
<feature type="region of interest" description="Disordered" evidence="11">
    <location>
        <begin position="666"/>
        <end position="697"/>
    </location>
</feature>
<evidence type="ECO:0000256" key="5">
    <source>
        <dbReference type="ARBA" id="ARBA00022824"/>
    </source>
</evidence>
<organism evidence="13 14">
    <name type="scientific">Rhododendron griersonianum</name>
    <dbReference type="NCBI Taxonomy" id="479676"/>
    <lineage>
        <taxon>Eukaryota</taxon>
        <taxon>Viridiplantae</taxon>
        <taxon>Streptophyta</taxon>
        <taxon>Embryophyta</taxon>
        <taxon>Tracheophyta</taxon>
        <taxon>Spermatophyta</taxon>
        <taxon>Magnoliopsida</taxon>
        <taxon>eudicotyledons</taxon>
        <taxon>Gunneridae</taxon>
        <taxon>Pentapetalae</taxon>
        <taxon>asterids</taxon>
        <taxon>Ericales</taxon>
        <taxon>Ericaceae</taxon>
        <taxon>Ericoideae</taxon>
        <taxon>Rhodoreae</taxon>
        <taxon>Rhododendron</taxon>
    </lineage>
</organism>
<keyword evidence="3" id="KW-1003">Cell membrane</keyword>
<evidence type="ECO:0000256" key="9">
    <source>
        <dbReference type="ARBA" id="ARBA00038080"/>
    </source>
</evidence>
<evidence type="ECO:0000256" key="8">
    <source>
        <dbReference type="ARBA" id="ARBA00023136"/>
    </source>
</evidence>
<dbReference type="EMBL" id="JACTNZ010000007">
    <property type="protein sequence ID" value="KAG5542638.1"/>
    <property type="molecule type" value="Genomic_DNA"/>
</dbReference>
<protein>
    <recommendedName>
        <fullName evidence="15">Proton pump-interactor 1</fullName>
    </recommendedName>
</protein>
<evidence type="ECO:0008006" key="15">
    <source>
        <dbReference type="Google" id="ProtNLM"/>
    </source>
</evidence>
<evidence type="ECO:0000256" key="7">
    <source>
        <dbReference type="ARBA" id="ARBA00023054"/>
    </source>
</evidence>
<keyword evidence="4 12" id="KW-0812">Transmembrane</keyword>
<evidence type="ECO:0000256" key="4">
    <source>
        <dbReference type="ARBA" id="ARBA00022692"/>
    </source>
</evidence>
<feature type="region of interest" description="Disordered" evidence="11">
    <location>
        <begin position="1114"/>
        <end position="1291"/>
    </location>
</feature>
<dbReference type="PANTHER" id="PTHR32219">
    <property type="entry name" value="RNA-BINDING PROTEIN YLMH-RELATED"/>
    <property type="match status" value="1"/>
</dbReference>
<keyword evidence="14" id="KW-1185">Reference proteome</keyword>
<dbReference type="InterPro" id="IPR055282">
    <property type="entry name" value="PPI1-4"/>
</dbReference>
<feature type="coiled-coil region" evidence="10">
    <location>
        <begin position="901"/>
        <end position="935"/>
    </location>
</feature>
<evidence type="ECO:0000256" key="11">
    <source>
        <dbReference type="SAM" id="MobiDB-lite"/>
    </source>
</evidence>
<comment type="subcellular location">
    <subcellularLocation>
        <location evidence="1">Cell membrane</location>
        <topology evidence="1">Single-pass membrane protein</topology>
    </subcellularLocation>
    <subcellularLocation>
        <location evidence="2">Endoplasmic reticulum membrane</location>
        <topology evidence="2">Single-pass membrane protein</topology>
    </subcellularLocation>
</comment>
<keyword evidence="8 12" id="KW-0472">Membrane</keyword>
<feature type="transmembrane region" description="Helical" evidence="12">
    <location>
        <begin position="1299"/>
        <end position="1321"/>
    </location>
</feature>
<evidence type="ECO:0000256" key="10">
    <source>
        <dbReference type="SAM" id="Coils"/>
    </source>
</evidence>
<keyword evidence="5" id="KW-0256">Endoplasmic reticulum</keyword>
<dbReference type="GO" id="GO:0005886">
    <property type="term" value="C:plasma membrane"/>
    <property type="evidence" value="ECO:0007669"/>
    <property type="project" value="UniProtKB-SubCell"/>
</dbReference>
<evidence type="ECO:0000256" key="3">
    <source>
        <dbReference type="ARBA" id="ARBA00022475"/>
    </source>
</evidence>
<feature type="region of interest" description="Disordered" evidence="11">
    <location>
        <begin position="592"/>
        <end position="612"/>
    </location>
</feature>
<accession>A0AAV6JRD0</accession>
<proteinExistence type="inferred from homology"/>